<protein>
    <submittedName>
        <fullName evidence="3">Resolvase/recombinase protein</fullName>
    </submittedName>
</protein>
<dbReference type="PANTHER" id="PTHR30461">
    <property type="entry name" value="DNA-INVERTASE FROM LAMBDOID PROPHAGE"/>
    <property type="match status" value="1"/>
</dbReference>
<dbReference type="Gene3D" id="3.40.50.1390">
    <property type="entry name" value="Resolvase, N-terminal catalytic domain"/>
    <property type="match status" value="1"/>
</dbReference>
<dbReference type="Proteomes" id="UP000184749">
    <property type="component" value="Chromosome"/>
</dbReference>
<sequence>MEKVDSQESSPIRRAVGYFRVSTGRQAESDLSIPDQRKQALEYCNRKGWELVNEFVEPGQSATDDNRPALQEMIAQATSHGCPYDVIVVHSYSRFFRDSFAMEYYIRKLAKANVEVVSITQELGNDPAQVMMRHIIGLFDEYQSRETAKHTLRSMKENARQGFYNGAPLPLGFKAVEVEVRGQRVKKKIVVDLTESETVRLIFQLYLRGDGTRGALGCKALVSWLNERGYRTKTGARFGVGSVAFILKNRSYTGEFLFNRMEAKTRKLKPASEQVSVSVPAIISLAEFEAVQTTLHARNPRVTAPRTVTAPTLLSGLAFCSQCNSSLILRTGTSHTGKVHRYYSCRANLRSGKFACEGVSIKMETLDTEVVQHLSERMLTVERLTELISSISLARTEKSAGASRRLTDLTSELGDTEARLKRIYLSIENGTAEVDDLFRSRISQLQTERQRIVDALARLRATTKVVEVVTPEAILKFSDLMRENIATGEPSFRRAYMRSVIERIIVGSDTIKIIGLKSTLGSAIEADSLPYIPVRSFERKWRPLQDSNLRQPA</sequence>
<dbReference type="InterPro" id="IPR036162">
    <property type="entry name" value="Resolvase-like_N_sf"/>
</dbReference>
<dbReference type="InterPro" id="IPR050639">
    <property type="entry name" value="SSR_resolvase"/>
</dbReference>
<name>A0A1L5NHY5_9HYPH</name>
<evidence type="ECO:0000313" key="3">
    <source>
        <dbReference type="EMBL" id="APO67507.1"/>
    </source>
</evidence>
<dbReference type="SMART" id="SM00857">
    <property type="entry name" value="Resolvase"/>
    <property type="match status" value="1"/>
</dbReference>
<proteinExistence type="predicted"/>
<evidence type="ECO:0000259" key="1">
    <source>
        <dbReference type="PROSITE" id="PS51736"/>
    </source>
</evidence>
<dbReference type="PANTHER" id="PTHR30461:SF23">
    <property type="entry name" value="DNA RECOMBINASE-RELATED"/>
    <property type="match status" value="1"/>
</dbReference>
<dbReference type="Gene3D" id="3.90.1750.20">
    <property type="entry name" value="Putative Large Serine Recombinase, Chain B, Domain 2"/>
    <property type="match status" value="1"/>
</dbReference>
<dbReference type="InterPro" id="IPR006119">
    <property type="entry name" value="Resolv_N"/>
</dbReference>
<dbReference type="InterPro" id="IPR025827">
    <property type="entry name" value="Zn_ribbon_recom_dom"/>
</dbReference>
<evidence type="ECO:0000313" key="4">
    <source>
        <dbReference type="Proteomes" id="UP000184749"/>
    </source>
</evidence>
<dbReference type="SUPFAM" id="SSF53041">
    <property type="entry name" value="Resolvase-like"/>
    <property type="match status" value="1"/>
</dbReference>
<evidence type="ECO:0000259" key="2">
    <source>
        <dbReference type="PROSITE" id="PS51737"/>
    </source>
</evidence>
<organism evidence="3 4">
    <name type="scientific">Rhizobium gallicum</name>
    <dbReference type="NCBI Taxonomy" id="56730"/>
    <lineage>
        <taxon>Bacteria</taxon>
        <taxon>Pseudomonadati</taxon>
        <taxon>Pseudomonadota</taxon>
        <taxon>Alphaproteobacteria</taxon>
        <taxon>Hyphomicrobiales</taxon>
        <taxon>Rhizobiaceae</taxon>
        <taxon>Rhizobium/Agrobacterium group</taxon>
        <taxon>Rhizobium</taxon>
    </lineage>
</organism>
<gene>
    <name evidence="3" type="ORF">IE4872_CH01886</name>
</gene>
<accession>A0A1L5NHY5</accession>
<dbReference type="GO" id="GO:0000150">
    <property type="term" value="F:DNA strand exchange activity"/>
    <property type="evidence" value="ECO:0007669"/>
    <property type="project" value="InterPro"/>
</dbReference>
<dbReference type="PROSITE" id="PS51736">
    <property type="entry name" value="RECOMBINASES_3"/>
    <property type="match status" value="1"/>
</dbReference>
<dbReference type="Pfam" id="PF07508">
    <property type="entry name" value="Recombinase"/>
    <property type="match status" value="1"/>
</dbReference>
<dbReference type="RefSeq" id="WP_074070246.1">
    <property type="nucleotide sequence ID" value="NZ_CP017101.1"/>
</dbReference>
<dbReference type="CDD" id="cd00338">
    <property type="entry name" value="Ser_Recombinase"/>
    <property type="match status" value="1"/>
</dbReference>
<dbReference type="OrthoDB" id="9791494at2"/>
<dbReference type="Pfam" id="PF00239">
    <property type="entry name" value="Resolvase"/>
    <property type="match status" value="1"/>
</dbReference>
<dbReference type="AlphaFoldDB" id="A0A1L5NHY5"/>
<feature type="domain" description="Resolvase/invertase-type recombinase catalytic" evidence="1">
    <location>
        <begin position="14"/>
        <end position="162"/>
    </location>
</feature>
<dbReference type="Pfam" id="PF13408">
    <property type="entry name" value="Zn_ribbon_recom"/>
    <property type="match status" value="1"/>
</dbReference>
<feature type="domain" description="Recombinase" evidence="2">
    <location>
        <begin position="170"/>
        <end position="301"/>
    </location>
</feature>
<dbReference type="EMBL" id="CP017101">
    <property type="protein sequence ID" value="APO67507.1"/>
    <property type="molecule type" value="Genomic_DNA"/>
</dbReference>
<dbReference type="STRING" id="56730.IE4872_CH01886"/>
<dbReference type="InterPro" id="IPR038109">
    <property type="entry name" value="DNA_bind_recomb_sf"/>
</dbReference>
<dbReference type="GO" id="GO:0003677">
    <property type="term" value="F:DNA binding"/>
    <property type="evidence" value="ECO:0007669"/>
    <property type="project" value="InterPro"/>
</dbReference>
<dbReference type="PROSITE" id="PS51737">
    <property type="entry name" value="RECOMBINASE_DNA_BIND"/>
    <property type="match status" value="1"/>
</dbReference>
<dbReference type="InterPro" id="IPR011109">
    <property type="entry name" value="DNA_bind_recombinase_dom"/>
</dbReference>
<reference evidence="3 4" key="1">
    <citation type="submission" date="2016-09" db="EMBL/GenBank/DDBJ databases">
        <title>The complete genome sequences of Rhizobium gallicum, symbiovars gallicum and phaseoli, symbionts associated to common bean (Phaseolus vulgaris).</title>
        <authorList>
            <person name="Bustos P."/>
            <person name="Santamaria R.I."/>
            <person name="Perez-Carrascal O.M."/>
            <person name="Juarez S."/>
            <person name="Lozano L."/>
            <person name="Martinez-Flores I."/>
            <person name="Martinez-Romero E."/>
            <person name="Cevallos M."/>
            <person name="Romero D."/>
            <person name="Davila G."/>
            <person name="Gonzalez V."/>
        </authorList>
    </citation>
    <scope>NUCLEOTIDE SEQUENCE [LARGE SCALE GENOMIC DNA]</scope>
    <source>
        <strain evidence="3 4">IE4872</strain>
    </source>
</reference>